<dbReference type="OrthoDB" id="9809679at2"/>
<dbReference type="InterPro" id="IPR000808">
    <property type="entry name" value="Mrp-like_CS"/>
</dbReference>
<comment type="subunit">
    <text evidence="9">Homodimer.</text>
</comment>
<dbReference type="PANTHER" id="PTHR42961:SF2">
    <property type="entry name" value="IRON-SULFUR PROTEIN NUBPL"/>
    <property type="match status" value="1"/>
</dbReference>
<dbReference type="HAMAP" id="MF_02040">
    <property type="entry name" value="Mrp_NBP35"/>
    <property type="match status" value="1"/>
</dbReference>
<comment type="similarity">
    <text evidence="1">In the N-terminal section; belongs to the MIP18 family.</text>
</comment>
<comment type="similarity">
    <text evidence="8 9">Belongs to the Mrp/NBP35 ATP-binding proteins family.</text>
</comment>
<evidence type="ECO:0000256" key="2">
    <source>
        <dbReference type="ARBA" id="ARBA00008205"/>
    </source>
</evidence>
<protein>
    <recommendedName>
        <fullName evidence="9">Iron-sulfur cluster carrier protein</fullName>
    </recommendedName>
</protein>
<evidence type="ECO:0000256" key="7">
    <source>
        <dbReference type="ARBA" id="ARBA00023014"/>
    </source>
</evidence>
<dbReference type="GO" id="GO:0005524">
    <property type="term" value="F:ATP binding"/>
    <property type="evidence" value="ECO:0007669"/>
    <property type="project" value="UniProtKB-UniRule"/>
</dbReference>
<proteinExistence type="inferred from homology"/>
<dbReference type="GO" id="GO:0016226">
    <property type="term" value="P:iron-sulfur cluster assembly"/>
    <property type="evidence" value="ECO:0007669"/>
    <property type="project" value="InterPro"/>
</dbReference>
<keyword evidence="7 9" id="KW-0411">Iron-sulfur</keyword>
<dbReference type="FunFam" id="3.40.50.300:FF:000418">
    <property type="entry name" value="Iron-sulfur cluster carrier protein"/>
    <property type="match status" value="1"/>
</dbReference>
<keyword evidence="6 9" id="KW-0408">Iron</keyword>
<dbReference type="InterPro" id="IPR044304">
    <property type="entry name" value="NUBPL-like"/>
</dbReference>
<dbReference type="PANTHER" id="PTHR42961">
    <property type="entry name" value="IRON-SULFUR PROTEIN NUBPL"/>
    <property type="match status" value="1"/>
</dbReference>
<dbReference type="InterPro" id="IPR002744">
    <property type="entry name" value="MIP18-like"/>
</dbReference>
<organism evidence="11 12">
    <name type="scientific">Methylomonas koyamae</name>
    <dbReference type="NCBI Taxonomy" id="702114"/>
    <lineage>
        <taxon>Bacteria</taxon>
        <taxon>Pseudomonadati</taxon>
        <taxon>Pseudomonadota</taxon>
        <taxon>Gammaproteobacteria</taxon>
        <taxon>Methylococcales</taxon>
        <taxon>Methylococcaceae</taxon>
        <taxon>Methylomonas</taxon>
    </lineage>
</organism>
<dbReference type="GO" id="GO:0016887">
    <property type="term" value="F:ATP hydrolysis activity"/>
    <property type="evidence" value="ECO:0007669"/>
    <property type="project" value="UniProtKB-UniRule"/>
</dbReference>
<dbReference type="RefSeq" id="WP_064040810.1">
    <property type="nucleotide sequence ID" value="NZ_LUUJ01000081.1"/>
</dbReference>
<dbReference type="CDD" id="cd02037">
    <property type="entry name" value="Mrp_NBP35"/>
    <property type="match status" value="1"/>
</dbReference>
<dbReference type="Gene3D" id="3.30.300.130">
    <property type="entry name" value="Fe-S cluster assembly (FSCA)"/>
    <property type="match status" value="1"/>
</dbReference>
<dbReference type="EMBL" id="LUUJ01000081">
    <property type="protein sequence ID" value="OAI15550.1"/>
    <property type="molecule type" value="Genomic_DNA"/>
</dbReference>
<dbReference type="InterPro" id="IPR034904">
    <property type="entry name" value="FSCA_dom_sf"/>
</dbReference>
<comment type="similarity">
    <text evidence="2">In the C-terminal section; belongs to the Mrp/NBP35 ATP-binding proteins family.</text>
</comment>
<evidence type="ECO:0000256" key="5">
    <source>
        <dbReference type="ARBA" id="ARBA00022840"/>
    </source>
</evidence>
<evidence type="ECO:0000256" key="4">
    <source>
        <dbReference type="ARBA" id="ARBA00022741"/>
    </source>
</evidence>
<keyword evidence="4 9" id="KW-0547">Nucleotide-binding</keyword>
<evidence type="ECO:0000256" key="8">
    <source>
        <dbReference type="ARBA" id="ARBA00024036"/>
    </source>
</evidence>
<evidence type="ECO:0000256" key="6">
    <source>
        <dbReference type="ARBA" id="ARBA00023004"/>
    </source>
</evidence>
<comment type="function">
    <text evidence="9">Binds and transfers iron-sulfur (Fe-S) clusters to target apoproteins. Can hydrolyze ATP.</text>
</comment>
<reference evidence="11 12" key="1">
    <citation type="submission" date="2016-03" db="EMBL/GenBank/DDBJ databases">
        <authorList>
            <person name="Ploux O."/>
        </authorList>
    </citation>
    <scope>NUCLEOTIDE SEQUENCE [LARGE SCALE GENOMIC DNA]</scope>
    <source>
        <strain evidence="11 12">R-45378</strain>
    </source>
</reference>
<dbReference type="Proteomes" id="UP000077857">
    <property type="component" value="Unassembled WGS sequence"/>
</dbReference>
<dbReference type="Gene3D" id="3.40.50.300">
    <property type="entry name" value="P-loop containing nucleotide triphosphate hydrolases"/>
    <property type="match status" value="1"/>
</dbReference>
<comment type="caution">
    <text evidence="11">The sequence shown here is derived from an EMBL/GenBank/DDBJ whole genome shotgun (WGS) entry which is preliminary data.</text>
</comment>
<sequence>MASIDKAAVENLLKSFIDPNVETDLVSAKSVKKISVEGQDVSVAIELGYPAKSYLEELRETLAQRLQALPGIGKIDVTVSVNIVSHSVQKTLKPLANVKNIIAVASGKGGVGKSTTSVNLALALAAEGANVGILDADIYGPSIPTMLGLSGKPDSEDGKMLKPKISFGIQTMSIGYLVDPDQPMIWRGPMVTGALQQLLTQTQWDSVDYLIIDLPPGTGDIQLTLAQQIPVSGAVVVTTPQDIALIDAQRGLGMFEKVNVPILGLVENMSMHICSNCGHEEAIFGRGGGVAMAAKNNVDLLGALPLDIHIREYADSGRPTVVADPDSRAAQIYKAIARKMAAKLAMRARDYSGRFPNIVIQNT</sequence>
<dbReference type="GO" id="GO:0140663">
    <property type="term" value="F:ATP-dependent FeS chaperone activity"/>
    <property type="evidence" value="ECO:0007669"/>
    <property type="project" value="InterPro"/>
</dbReference>
<dbReference type="GO" id="GO:0051539">
    <property type="term" value="F:4 iron, 4 sulfur cluster binding"/>
    <property type="evidence" value="ECO:0007669"/>
    <property type="project" value="TreeGrafter"/>
</dbReference>
<name>A0A177NER6_9GAMM</name>
<dbReference type="Pfam" id="PF01883">
    <property type="entry name" value="FeS_assembly_P"/>
    <property type="match status" value="1"/>
</dbReference>
<evidence type="ECO:0000259" key="10">
    <source>
        <dbReference type="Pfam" id="PF01883"/>
    </source>
</evidence>
<dbReference type="GO" id="GO:0046872">
    <property type="term" value="F:metal ion binding"/>
    <property type="evidence" value="ECO:0007669"/>
    <property type="project" value="UniProtKB-KW"/>
</dbReference>
<dbReference type="Pfam" id="PF10609">
    <property type="entry name" value="ParA"/>
    <property type="match status" value="1"/>
</dbReference>
<dbReference type="InterPro" id="IPR019591">
    <property type="entry name" value="Mrp/NBP35_ATP-bd"/>
</dbReference>
<keyword evidence="5 9" id="KW-0067">ATP-binding</keyword>
<evidence type="ECO:0000313" key="12">
    <source>
        <dbReference type="Proteomes" id="UP000077857"/>
    </source>
</evidence>
<keyword evidence="3 9" id="KW-0479">Metal-binding</keyword>
<dbReference type="AlphaFoldDB" id="A0A177NER6"/>
<evidence type="ECO:0000256" key="9">
    <source>
        <dbReference type="HAMAP-Rule" id="MF_02040"/>
    </source>
</evidence>
<gene>
    <name evidence="11" type="ORF">A1507_14080</name>
</gene>
<keyword evidence="9" id="KW-0378">Hydrolase</keyword>
<dbReference type="GO" id="GO:0005829">
    <property type="term" value="C:cytosol"/>
    <property type="evidence" value="ECO:0007669"/>
    <property type="project" value="TreeGrafter"/>
</dbReference>
<evidence type="ECO:0000256" key="3">
    <source>
        <dbReference type="ARBA" id="ARBA00022723"/>
    </source>
</evidence>
<feature type="binding site" evidence="9">
    <location>
        <begin position="107"/>
        <end position="114"/>
    </location>
    <ligand>
        <name>ATP</name>
        <dbReference type="ChEBI" id="CHEBI:30616"/>
    </ligand>
</feature>
<feature type="domain" description="MIP18 family-like" evidence="10">
    <location>
        <begin position="6"/>
        <end position="77"/>
    </location>
</feature>
<dbReference type="NCBIfam" id="NF008669">
    <property type="entry name" value="PRK11670.1"/>
    <property type="match status" value="1"/>
</dbReference>
<evidence type="ECO:0000256" key="1">
    <source>
        <dbReference type="ARBA" id="ARBA00007352"/>
    </source>
</evidence>
<dbReference type="SUPFAM" id="SSF117916">
    <property type="entry name" value="Fe-S cluster assembly (FSCA) domain-like"/>
    <property type="match status" value="1"/>
</dbReference>
<dbReference type="SUPFAM" id="SSF52540">
    <property type="entry name" value="P-loop containing nucleoside triphosphate hydrolases"/>
    <property type="match status" value="1"/>
</dbReference>
<evidence type="ECO:0000313" key="11">
    <source>
        <dbReference type="EMBL" id="OAI15550.1"/>
    </source>
</evidence>
<dbReference type="InterPro" id="IPR033756">
    <property type="entry name" value="YlxH/NBP35"/>
</dbReference>
<dbReference type="InterPro" id="IPR027417">
    <property type="entry name" value="P-loop_NTPase"/>
</dbReference>
<dbReference type="PROSITE" id="PS01215">
    <property type="entry name" value="MRP"/>
    <property type="match status" value="1"/>
</dbReference>
<accession>A0A177NER6</accession>